<accession>A0A8H8DLF1</accession>
<feature type="region of interest" description="Disordered" evidence="1">
    <location>
        <begin position="1"/>
        <end position="73"/>
    </location>
</feature>
<dbReference type="EMBL" id="JAEFCI010001803">
    <property type="protein sequence ID" value="KAG5462666.1"/>
    <property type="molecule type" value="Genomic_DNA"/>
</dbReference>
<dbReference type="AlphaFoldDB" id="A0A8H8DLF1"/>
<feature type="non-terminal residue" evidence="2">
    <location>
        <position position="1"/>
    </location>
</feature>
<organism evidence="2 3">
    <name type="scientific">Olpidium bornovanus</name>
    <dbReference type="NCBI Taxonomy" id="278681"/>
    <lineage>
        <taxon>Eukaryota</taxon>
        <taxon>Fungi</taxon>
        <taxon>Fungi incertae sedis</taxon>
        <taxon>Olpidiomycota</taxon>
        <taxon>Olpidiomycotina</taxon>
        <taxon>Olpidiomycetes</taxon>
        <taxon>Olpidiales</taxon>
        <taxon>Olpidiaceae</taxon>
        <taxon>Olpidium</taxon>
    </lineage>
</organism>
<dbReference type="Proteomes" id="UP000673691">
    <property type="component" value="Unassembled WGS sequence"/>
</dbReference>
<evidence type="ECO:0000313" key="2">
    <source>
        <dbReference type="EMBL" id="KAG5462666.1"/>
    </source>
</evidence>
<evidence type="ECO:0000256" key="1">
    <source>
        <dbReference type="SAM" id="MobiDB-lite"/>
    </source>
</evidence>
<name>A0A8H8DLF1_9FUNG</name>
<comment type="caution">
    <text evidence="2">The sequence shown here is derived from an EMBL/GenBank/DDBJ whole genome shotgun (WGS) entry which is preliminary data.</text>
</comment>
<protein>
    <submittedName>
        <fullName evidence="2">Uncharacterized protein</fullName>
    </submittedName>
</protein>
<reference evidence="2 3" key="1">
    <citation type="journal article" name="Sci. Rep.">
        <title>Genome-scale phylogenetic analyses confirm Olpidium as the closest living zoosporic fungus to the non-flagellated, terrestrial fungi.</title>
        <authorList>
            <person name="Chang Y."/>
            <person name="Rochon D."/>
            <person name="Sekimoto S."/>
            <person name="Wang Y."/>
            <person name="Chovatia M."/>
            <person name="Sandor L."/>
            <person name="Salamov A."/>
            <person name="Grigoriev I.V."/>
            <person name="Stajich J.E."/>
            <person name="Spatafora J.W."/>
        </authorList>
    </citation>
    <scope>NUCLEOTIDE SEQUENCE [LARGE SCALE GENOMIC DNA]</scope>
    <source>
        <strain evidence="2">S191</strain>
    </source>
</reference>
<evidence type="ECO:0000313" key="3">
    <source>
        <dbReference type="Proteomes" id="UP000673691"/>
    </source>
</evidence>
<proteinExistence type="predicted"/>
<gene>
    <name evidence="2" type="ORF">BJ554DRAFT_4151</name>
</gene>
<sequence>MEGTGVGEEEAERPPGKERSPVPASLGPSRVPQPFPRPHVVPAFANPLTHTPPRLPGRDPSRQTRTPPPFALSPRVLPLLRGAIMAGVAARDASAARARSAPIVANASRMGHLDALPFNRGGAMNQYAVTARELERAKADHAGTRKSMARLCERLEELNARFQRRPGRSPLRDAVFPERMWVGGQTGA</sequence>
<keyword evidence="3" id="KW-1185">Reference proteome</keyword>